<keyword evidence="3" id="KW-1185">Reference proteome</keyword>
<evidence type="ECO:0000256" key="1">
    <source>
        <dbReference type="SAM" id="SignalP"/>
    </source>
</evidence>
<feature type="signal peptide" evidence="1">
    <location>
        <begin position="1"/>
        <end position="24"/>
    </location>
</feature>
<proteinExistence type="predicted"/>
<organism evidence="2 3">
    <name type="scientific">Alteromonas hispanica</name>
    <dbReference type="NCBI Taxonomy" id="315421"/>
    <lineage>
        <taxon>Bacteria</taxon>
        <taxon>Pseudomonadati</taxon>
        <taxon>Pseudomonadota</taxon>
        <taxon>Gammaproteobacteria</taxon>
        <taxon>Alteromonadales</taxon>
        <taxon>Alteromonadaceae</taxon>
        <taxon>Alteromonas/Salinimonas group</taxon>
        <taxon>Alteromonas</taxon>
    </lineage>
</organism>
<evidence type="ECO:0000313" key="3">
    <source>
        <dbReference type="Proteomes" id="UP000478837"/>
    </source>
</evidence>
<feature type="chain" id="PRO_5026973919" evidence="1">
    <location>
        <begin position="25"/>
        <end position="114"/>
    </location>
</feature>
<evidence type="ECO:0000313" key="2">
    <source>
        <dbReference type="EMBL" id="NDW23219.1"/>
    </source>
</evidence>
<keyword evidence="1" id="KW-0732">Signal</keyword>
<gene>
    <name evidence="2" type="ORF">GTW09_17020</name>
</gene>
<accession>A0A6L9MY89</accession>
<dbReference type="RefSeq" id="WP_163112821.1">
    <property type="nucleotide sequence ID" value="NZ_JAAAWP010000016.1"/>
</dbReference>
<sequence>MNKLISRNVAALSTVLLSSVLLSAAVNASIINKFPDILVCSVGEDVRDATWQDLVFYISGTQKDGAVLYKSLTSNPVLIRINEAGILSAPKLANCDKQTVQAMRDAGRAKDFGS</sequence>
<dbReference type="AlphaFoldDB" id="A0A6L9MY89"/>
<reference evidence="2 3" key="1">
    <citation type="submission" date="2020-01" db="EMBL/GenBank/DDBJ databases">
        <title>Genomes of bacteria type strains.</title>
        <authorList>
            <person name="Chen J."/>
            <person name="Zhu S."/>
            <person name="Yang J."/>
        </authorList>
    </citation>
    <scope>NUCLEOTIDE SEQUENCE [LARGE SCALE GENOMIC DNA]</scope>
    <source>
        <strain evidence="2 3">LMG 22958</strain>
    </source>
</reference>
<comment type="caution">
    <text evidence="2">The sequence shown here is derived from an EMBL/GenBank/DDBJ whole genome shotgun (WGS) entry which is preliminary data.</text>
</comment>
<protein>
    <submittedName>
        <fullName evidence="2">Uncharacterized protein</fullName>
    </submittedName>
</protein>
<name>A0A6L9MY89_9ALTE</name>
<dbReference type="EMBL" id="JAAAWP010000016">
    <property type="protein sequence ID" value="NDW23219.1"/>
    <property type="molecule type" value="Genomic_DNA"/>
</dbReference>
<dbReference type="Proteomes" id="UP000478837">
    <property type="component" value="Unassembled WGS sequence"/>
</dbReference>